<evidence type="ECO:0000259" key="5">
    <source>
        <dbReference type="Pfam" id="PF25146"/>
    </source>
</evidence>
<name>A0A7J7T4R7_MYOMY</name>
<keyword evidence="7" id="KW-1185">Reference proteome</keyword>
<evidence type="ECO:0000259" key="4">
    <source>
        <dbReference type="Pfam" id="PF23572"/>
    </source>
</evidence>
<feature type="domain" description="GH3" evidence="5">
    <location>
        <begin position="240"/>
        <end position="304"/>
    </location>
</feature>
<evidence type="ECO:0000313" key="6">
    <source>
        <dbReference type="EMBL" id="KAF6295706.1"/>
    </source>
</evidence>
<organism evidence="6 7">
    <name type="scientific">Myotis myotis</name>
    <name type="common">Greater mouse-eared bat</name>
    <name type="synonym">Vespertilio myotis</name>
    <dbReference type="NCBI Taxonomy" id="51298"/>
    <lineage>
        <taxon>Eukaryota</taxon>
        <taxon>Metazoa</taxon>
        <taxon>Chordata</taxon>
        <taxon>Craniata</taxon>
        <taxon>Vertebrata</taxon>
        <taxon>Euteleostomi</taxon>
        <taxon>Mammalia</taxon>
        <taxon>Eutheria</taxon>
        <taxon>Laurasiatheria</taxon>
        <taxon>Chiroptera</taxon>
        <taxon>Yangochiroptera</taxon>
        <taxon>Vespertilionidae</taxon>
        <taxon>Myotis</taxon>
    </lineage>
</organism>
<dbReference type="InterPro" id="IPR056985">
    <property type="entry name" value="GH3_N"/>
</dbReference>
<accession>A0A7J7T4R7</accession>
<dbReference type="Pfam" id="PF25146">
    <property type="entry name" value="GH3_N_vert"/>
    <property type="match status" value="1"/>
</dbReference>
<dbReference type="VEuPathDB" id="HostDB:GeneID_118672129"/>
<dbReference type="Proteomes" id="UP000527355">
    <property type="component" value="Unassembled WGS sequence"/>
</dbReference>
<dbReference type="PANTHER" id="PTHR31901">
    <property type="entry name" value="GH3 DOMAIN-CONTAINING PROTEIN"/>
    <property type="match status" value="1"/>
</dbReference>
<dbReference type="Pfam" id="PF23571">
    <property type="entry name" value="GH3_M"/>
    <property type="match status" value="1"/>
</dbReference>
<feature type="signal peptide" evidence="2">
    <location>
        <begin position="1"/>
        <end position="18"/>
    </location>
</feature>
<dbReference type="InterPro" id="IPR004993">
    <property type="entry name" value="GH3"/>
</dbReference>
<comment type="caution">
    <text evidence="6">The sequence shown here is derived from an EMBL/GenBank/DDBJ whole genome shotgun (WGS) entry which is preliminary data.</text>
</comment>
<dbReference type="GO" id="GO:0005737">
    <property type="term" value="C:cytoplasm"/>
    <property type="evidence" value="ECO:0007669"/>
    <property type="project" value="TreeGrafter"/>
</dbReference>
<dbReference type="EMBL" id="JABWUV010000017">
    <property type="protein sequence ID" value="KAF6295706.1"/>
    <property type="molecule type" value="Genomic_DNA"/>
</dbReference>
<evidence type="ECO:0000259" key="3">
    <source>
        <dbReference type="Pfam" id="PF23571"/>
    </source>
</evidence>
<evidence type="ECO:0000256" key="1">
    <source>
        <dbReference type="SAM" id="MobiDB-lite"/>
    </source>
</evidence>
<evidence type="ECO:0000313" key="7">
    <source>
        <dbReference type="Proteomes" id="UP000527355"/>
    </source>
</evidence>
<dbReference type="GO" id="GO:0016881">
    <property type="term" value="F:acid-amino acid ligase activity"/>
    <property type="evidence" value="ECO:0007669"/>
    <property type="project" value="TreeGrafter"/>
</dbReference>
<protein>
    <submittedName>
        <fullName evidence="6">GH3 domain containing</fullName>
    </submittedName>
</protein>
<dbReference type="InterPro" id="IPR055378">
    <property type="entry name" value="GH3_C"/>
</dbReference>
<keyword evidence="2" id="KW-0732">Signal</keyword>
<gene>
    <name evidence="6" type="ORF">mMyoMyo1_005621</name>
</gene>
<proteinExistence type="predicted"/>
<feature type="domain" description="GH3 C-terminal" evidence="4">
    <location>
        <begin position="431"/>
        <end position="526"/>
    </location>
</feature>
<dbReference type="Pfam" id="PF23572">
    <property type="entry name" value="GH3_C"/>
    <property type="match status" value="1"/>
</dbReference>
<evidence type="ECO:0000256" key="2">
    <source>
        <dbReference type="SAM" id="SignalP"/>
    </source>
</evidence>
<feature type="region of interest" description="Disordered" evidence="1">
    <location>
        <begin position="130"/>
        <end position="152"/>
    </location>
</feature>
<feature type="chain" id="PRO_5029648887" evidence="2">
    <location>
        <begin position="19"/>
        <end position="557"/>
    </location>
</feature>
<dbReference type="InterPro" id="IPR055377">
    <property type="entry name" value="GH3_M"/>
</dbReference>
<dbReference type="PANTHER" id="PTHR31901:SF9">
    <property type="entry name" value="GH3 DOMAIN-CONTAINING PROTEIN"/>
    <property type="match status" value="1"/>
</dbReference>
<dbReference type="AlphaFoldDB" id="A0A7J7T4R7"/>
<feature type="domain" description="GH3 middle" evidence="3">
    <location>
        <begin position="347"/>
        <end position="412"/>
    </location>
</feature>
<sequence>MLLLLLLVFLLLLLLPLAVLWRQQAQGPGPSWLASLQHRVACGALCWAAAWQQWRLEQSTLHAGQRQQQALRWCLKGAQGPHSPLRGSTGSHQPCLKLLGNCVASRGVYDVFGATDMTTFRNHLPLTKASQAPEEESGEQLLPPTSKQQHGEASLQATLLGLAALNQAYPAALAPGSTACVTPASPWPHPLPWPWHALSQGSPPGVKDPRALLLEALRSPGLRALEARTAVELLDVFSGLEADGEELAEAIAAGNPGAPLPTRAAELREALEQGPRGLALRLWPKLQVVVTLDAGGQGEAVAALEALWCQGLAFFSPAYAASGGAVGLNLWPEQPAGLYLLPPGAPLIELLPVQEGGQEEAATTILLAEAQKGQEYELVLTDQASLTRCRLGDVVRVVGAYNQCPVVRFICRLGQSLSVRGEDIGEDMFSEALGRAVGQWPGAKLLDHVCVESSILDSSGGSAPHYEVFVALRGLRNLSEENRDKLDRCLQEASPCYKALRFRGSVGPARVHLVGPGAFRALREALAASPAAPFPPAMPRVLRHRHLAQLLQRRVVS</sequence>
<reference evidence="6 7" key="1">
    <citation type="journal article" date="2020" name="Nature">
        <title>Six reference-quality genomes reveal evolution of bat adaptations.</title>
        <authorList>
            <person name="Jebb D."/>
            <person name="Huang Z."/>
            <person name="Pippel M."/>
            <person name="Hughes G.M."/>
            <person name="Lavrichenko K."/>
            <person name="Devanna P."/>
            <person name="Winkler S."/>
            <person name="Jermiin L.S."/>
            <person name="Skirmuntt E.C."/>
            <person name="Katzourakis A."/>
            <person name="Burkitt-Gray L."/>
            <person name="Ray D.A."/>
            <person name="Sullivan K.A.M."/>
            <person name="Roscito J.G."/>
            <person name="Kirilenko B.M."/>
            <person name="Davalos L.M."/>
            <person name="Corthals A.P."/>
            <person name="Power M.L."/>
            <person name="Jones G."/>
            <person name="Ransome R.D."/>
            <person name="Dechmann D.K.N."/>
            <person name="Locatelli A.G."/>
            <person name="Puechmaille S.J."/>
            <person name="Fedrigo O."/>
            <person name="Jarvis E.D."/>
            <person name="Hiller M."/>
            <person name="Vernes S.C."/>
            <person name="Myers E.W."/>
            <person name="Teeling E.C."/>
        </authorList>
    </citation>
    <scope>NUCLEOTIDE SEQUENCE [LARGE SCALE GENOMIC DNA]</scope>
    <source>
        <strain evidence="6">MMyoMyo1</strain>
        <tissue evidence="6">Flight muscle</tissue>
    </source>
</reference>